<keyword evidence="10 12" id="KW-0496">Mitochondrion</keyword>
<comment type="subunit">
    <text evidence="3">F-type ATPases have 2 components, CF(1) - the catalytic core - and CF(0) - the membrane proton channel.</text>
</comment>
<evidence type="ECO:0000256" key="9">
    <source>
        <dbReference type="ARBA" id="ARBA00023065"/>
    </source>
</evidence>
<comment type="subcellular location">
    <subcellularLocation>
        <location evidence="1 12">Mitochondrion membrane</location>
        <topology evidence="1 12">Single-pass membrane protein</topology>
    </subcellularLocation>
</comment>
<dbReference type="GO" id="GO:0015986">
    <property type="term" value="P:proton motive force-driven ATP synthesis"/>
    <property type="evidence" value="ECO:0007669"/>
    <property type="project" value="InterPro"/>
</dbReference>
<sequence>MPQMAPLYWETLFFMFIISLMLMSAIIYHMPKNVMESNVEIKMNNNQANWKW</sequence>
<reference evidence="14" key="1">
    <citation type="journal article" date="2018" name="Cladistics">
        <title>Phylogeny and the colourful history of jewel bugs (Insecta: Hemiptera: Scutelleridae).</title>
        <authorList>
            <person name="Wu Y."/>
            <person name="Redei D."/>
            <person name="Eger J."/>
            <person name="Wang Y."/>
            <person name="Wu H."/>
            <person name="Carapezza A."/>
            <person name="Kment P."/>
            <person name="Cai B."/>
            <person name="Sun X."/>
            <person name="Guo P."/>
            <person name="Luo J."/>
            <person name="Xie Q."/>
        </authorList>
    </citation>
    <scope>NUCLEOTIDE SEQUENCE</scope>
</reference>
<evidence type="ECO:0000256" key="3">
    <source>
        <dbReference type="ARBA" id="ARBA00011291"/>
    </source>
</evidence>
<evidence type="ECO:0000256" key="13">
    <source>
        <dbReference type="SAM" id="Phobius"/>
    </source>
</evidence>
<evidence type="ECO:0000256" key="1">
    <source>
        <dbReference type="ARBA" id="ARBA00004304"/>
    </source>
</evidence>
<protein>
    <recommendedName>
        <fullName evidence="12">ATP synthase complex subunit 8</fullName>
    </recommendedName>
</protein>
<keyword evidence="7 12" id="KW-0375">Hydrogen ion transport</keyword>
<keyword evidence="8 13" id="KW-1133">Transmembrane helix</keyword>
<evidence type="ECO:0000256" key="10">
    <source>
        <dbReference type="ARBA" id="ARBA00023128"/>
    </source>
</evidence>
<proteinExistence type="inferred from homology"/>
<keyword evidence="4 12" id="KW-0813">Transport</keyword>
<evidence type="ECO:0000256" key="11">
    <source>
        <dbReference type="ARBA" id="ARBA00023136"/>
    </source>
</evidence>
<evidence type="ECO:0000256" key="7">
    <source>
        <dbReference type="ARBA" id="ARBA00022781"/>
    </source>
</evidence>
<feature type="transmembrane region" description="Helical" evidence="13">
    <location>
        <begin position="6"/>
        <end position="28"/>
    </location>
</feature>
<keyword evidence="11 13" id="KW-0472">Membrane</keyword>
<keyword evidence="9 12" id="KW-0406">Ion transport</keyword>
<evidence type="ECO:0000256" key="2">
    <source>
        <dbReference type="ARBA" id="ARBA00008892"/>
    </source>
</evidence>
<evidence type="ECO:0000256" key="12">
    <source>
        <dbReference type="RuleBase" id="RU003661"/>
    </source>
</evidence>
<dbReference type="GO" id="GO:0031966">
    <property type="term" value="C:mitochondrial membrane"/>
    <property type="evidence" value="ECO:0007669"/>
    <property type="project" value="UniProtKB-SubCell"/>
</dbReference>
<organism evidence="14">
    <name type="scientific">Sphyrocoris obliquus</name>
    <dbReference type="NCBI Taxonomy" id="2080407"/>
    <lineage>
        <taxon>Eukaryota</taxon>
        <taxon>Metazoa</taxon>
        <taxon>Ecdysozoa</taxon>
        <taxon>Arthropoda</taxon>
        <taxon>Hexapoda</taxon>
        <taxon>Insecta</taxon>
        <taxon>Pterygota</taxon>
        <taxon>Neoptera</taxon>
        <taxon>Paraneoptera</taxon>
        <taxon>Hemiptera</taxon>
        <taxon>Heteroptera</taxon>
        <taxon>Panheteroptera</taxon>
        <taxon>Pentatomomorpha</taxon>
        <taxon>Pentatomoidea</taxon>
        <taxon>Scutelleridae</taxon>
        <taxon>Pachycorinae</taxon>
        <taxon>Sphyrocoris</taxon>
    </lineage>
</organism>
<evidence type="ECO:0000313" key="14">
    <source>
        <dbReference type="EMBL" id="AVJ52297.1"/>
    </source>
</evidence>
<dbReference type="EMBL" id="MF173653">
    <property type="protein sequence ID" value="AVJ52297.1"/>
    <property type="molecule type" value="Genomic_DNA"/>
</dbReference>
<evidence type="ECO:0000256" key="6">
    <source>
        <dbReference type="ARBA" id="ARBA00022692"/>
    </source>
</evidence>
<dbReference type="GO" id="GO:0045259">
    <property type="term" value="C:proton-transporting ATP synthase complex"/>
    <property type="evidence" value="ECO:0007669"/>
    <property type="project" value="UniProtKB-KW"/>
</dbReference>
<name>A0A2P1CLU5_9HEMI</name>
<dbReference type="GO" id="GO:0015078">
    <property type="term" value="F:proton transmembrane transporter activity"/>
    <property type="evidence" value="ECO:0007669"/>
    <property type="project" value="InterPro"/>
</dbReference>
<evidence type="ECO:0000256" key="4">
    <source>
        <dbReference type="ARBA" id="ARBA00022448"/>
    </source>
</evidence>
<comment type="similarity">
    <text evidence="2 12">Belongs to the ATPase protein 8 family.</text>
</comment>
<dbReference type="InterPro" id="IPR001421">
    <property type="entry name" value="ATP8_metazoa"/>
</dbReference>
<geneLocation type="mitochondrion" evidence="14"/>
<evidence type="ECO:0000256" key="5">
    <source>
        <dbReference type="ARBA" id="ARBA00022547"/>
    </source>
</evidence>
<keyword evidence="5 12" id="KW-0138">CF(0)</keyword>
<accession>A0A2P1CLU5</accession>
<gene>
    <name evidence="14" type="primary">ATP8</name>
</gene>
<evidence type="ECO:0000256" key="8">
    <source>
        <dbReference type="ARBA" id="ARBA00022989"/>
    </source>
</evidence>
<keyword evidence="6 12" id="KW-0812">Transmembrane</keyword>
<dbReference type="Pfam" id="PF00895">
    <property type="entry name" value="ATP-synt_8"/>
    <property type="match status" value="1"/>
</dbReference>
<dbReference type="AlphaFoldDB" id="A0A2P1CLU5"/>